<sequence>MLEQEIATLKTEIIDYRARIDELMDNISDLEERVNVLKSDGDHAEDELHETKCELERLTRELAELDEQLYEKDSRICSLQCDLEKKECELKQLQISLKETQFDCDRWRTENAKGLKIINKIYNENKRLKRENSEPFERRIKELEKDLEERKATVGVLSESNARLKVRQEELEKLYEEARKKAEEWEAKFDKKEKMFADLLQLRRSTPVPTSVIPSPYTISPTSQYIPVLGRSLMPRGLTTPQRTLASTNSSLTPTVPRPLMIPPRTVNSTTPPVQTNNV</sequence>
<proteinExistence type="predicted"/>
<feature type="region of interest" description="Disordered" evidence="2">
    <location>
        <begin position="242"/>
        <end position="279"/>
    </location>
</feature>
<organism evidence="3 4">
    <name type="scientific">Gnathostoma spinigerum</name>
    <dbReference type="NCBI Taxonomy" id="75299"/>
    <lineage>
        <taxon>Eukaryota</taxon>
        <taxon>Metazoa</taxon>
        <taxon>Ecdysozoa</taxon>
        <taxon>Nematoda</taxon>
        <taxon>Chromadorea</taxon>
        <taxon>Rhabditida</taxon>
        <taxon>Spirurina</taxon>
        <taxon>Gnathostomatomorpha</taxon>
        <taxon>Gnathostomatoidea</taxon>
        <taxon>Gnathostomatidae</taxon>
        <taxon>Gnathostoma</taxon>
    </lineage>
</organism>
<name>A0ABD6F360_9BILA</name>
<comment type="caution">
    <text evidence="3">The sequence shown here is derived from an EMBL/GenBank/DDBJ whole genome shotgun (WGS) entry which is preliminary data.</text>
</comment>
<evidence type="ECO:0000313" key="4">
    <source>
        <dbReference type="Proteomes" id="UP001608902"/>
    </source>
</evidence>
<dbReference type="EMBL" id="JBGFUD010015450">
    <property type="protein sequence ID" value="MFH4984137.1"/>
    <property type="molecule type" value="Genomic_DNA"/>
</dbReference>
<feature type="coiled-coil region" evidence="1">
    <location>
        <begin position="6"/>
        <end position="103"/>
    </location>
</feature>
<feature type="compositionally biased region" description="Polar residues" evidence="2">
    <location>
        <begin position="242"/>
        <end position="254"/>
    </location>
</feature>
<dbReference type="Gene3D" id="1.10.287.1490">
    <property type="match status" value="1"/>
</dbReference>
<gene>
    <name evidence="3" type="ORF">AB6A40_010846</name>
</gene>
<keyword evidence="4" id="KW-1185">Reference proteome</keyword>
<evidence type="ECO:0000256" key="1">
    <source>
        <dbReference type="SAM" id="Coils"/>
    </source>
</evidence>
<feature type="compositionally biased region" description="Polar residues" evidence="2">
    <location>
        <begin position="266"/>
        <end position="279"/>
    </location>
</feature>
<protein>
    <submittedName>
        <fullName evidence="3">Uncharacterized protein</fullName>
    </submittedName>
</protein>
<dbReference type="AlphaFoldDB" id="A0ABD6F360"/>
<evidence type="ECO:0000313" key="3">
    <source>
        <dbReference type="EMBL" id="MFH4984137.1"/>
    </source>
</evidence>
<evidence type="ECO:0000256" key="2">
    <source>
        <dbReference type="SAM" id="MobiDB-lite"/>
    </source>
</evidence>
<dbReference type="SUPFAM" id="SSF90257">
    <property type="entry name" value="Myosin rod fragments"/>
    <property type="match status" value="1"/>
</dbReference>
<feature type="coiled-coil region" evidence="1">
    <location>
        <begin position="157"/>
        <end position="195"/>
    </location>
</feature>
<reference evidence="3 4" key="1">
    <citation type="submission" date="2024-08" db="EMBL/GenBank/DDBJ databases">
        <title>Gnathostoma spinigerum genome.</title>
        <authorList>
            <person name="Gonzalez-Bertolin B."/>
            <person name="Monzon S."/>
            <person name="Zaballos A."/>
            <person name="Jimenez P."/>
            <person name="Dekumyoy P."/>
            <person name="Varona S."/>
            <person name="Cuesta I."/>
            <person name="Sumanam S."/>
            <person name="Adisakwattana P."/>
            <person name="Gasser R.B."/>
            <person name="Hernandez-Gonzalez A."/>
            <person name="Young N.D."/>
            <person name="Perteguer M.J."/>
        </authorList>
    </citation>
    <scope>NUCLEOTIDE SEQUENCE [LARGE SCALE GENOMIC DNA]</scope>
    <source>
        <strain evidence="3">AL3</strain>
        <tissue evidence="3">Liver</tissue>
    </source>
</reference>
<keyword evidence="1" id="KW-0175">Coiled coil</keyword>
<dbReference type="Proteomes" id="UP001608902">
    <property type="component" value="Unassembled WGS sequence"/>
</dbReference>
<accession>A0ABD6F360</accession>